<organism evidence="3 4">
    <name type="scientific">Methyloligella solikamskensis</name>
    <dbReference type="NCBI Taxonomy" id="1177756"/>
    <lineage>
        <taxon>Bacteria</taxon>
        <taxon>Pseudomonadati</taxon>
        <taxon>Pseudomonadota</taxon>
        <taxon>Alphaproteobacteria</taxon>
        <taxon>Hyphomicrobiales</taxon>
        <taxon>Hyphomicrobiaceae</taxon>
        <taxon>Methyloligella</taxon>
    </lineage>
</organism>
<keyword evidence="2" id="KW-0472">Membrane</keyword>
<evidence type="ECO:0000313" key="4">
    <source>
        <dbReference type="Proteomes" id="UP001597102"/>
    </source>
</evidence>
<comment type="caution">
    <text evidence="3">The sequence shown here is derived from an EMBL/GenBank/DDBJ whole genome shotgun (WGS) entry which is preliminary data.</text>
</comment>
<keyword evidence="4" id="KW-1185">Reference proteome</keyword>
<evidence type="ECO:0000313" key="3">
    <source>
        <dbReference type="EMBL" id="MFD0987695.1"/>
    </source>
</evidence>
<dbReference type="RefSeq" id="WP_379089927.1">
    <property type="nucleotide sequence ID" value="NZ_JBHTJO010000001.1"/>
</dbReference>
<feature type="transmembrane region" description="Helical" evidence="2">
    <location>
        <begin position="6"/>
        <end position="26"/>
    </location>
</feature>
<keyword evidence="2" id="KW-1133">Transmembrane helix</keyword>
<dbReference type="Proteomes" id="UP001597102">
    <property type="component" value="Unassembled WGS sequence"/>
</dbReference>
<feature type="coiled-coil region" evidence="1">
    <location>
        <begin position="187"/>
        <end position="221"/>
    </location>
</feature>
<name>A0ABW3JCX5_9HYPH</name>
<feature type="transmembrane region" description="Helical" evidence="2">
    <location>
        <begin position="38"/>
        <end position="59"/>
    </location>
</feature>
<dbReference type="EMBL" id="JBHTJO010000001">
    <property type="protein sequence ID" value="MFD0987695.1"/>
    <property type="molecule type" value="Genomic_DNA"/>
</dbReference>
<gene>
    <name evidence="3" type="ORF">ACFQ2F_11365</name>
</gene>
<accession>A0ABW3JCX5</accession>
<evidence type="ECO:0000256" key="1">
    <source>
        <dbReference type="SAM" id="Coils"/>
    </source>
</evidence>
<sequence>MIAKGIVVLILLGTVVLAILAALNQWPETHISKLVGKPSVISGALIGGALTIFAGWLAWEAVQQQLPAQQRATQVAELTYWQQRLGEAEMGIVGLKLIRRTVVTPLIEVLDDFDRAQDDHPYTSVLDEIRATGAFDHSMWPSTGPGNLLGWELNYHLSILRVQWDRSRGQVDEPVVEEIERSAQNSIVQLQRIIQSFDAEIAKQRENRDRARKTLALIEEKSLD</sequence>
<keyword evidence="1" id="KW-0175">Coiled coil</keyword>
<evidence type="ECO:0000256" key="2">
    <source>
        <dbReference type="SAM" id="Phobius"/>
    </source>
</evidence>
<keyword evidence="2" id="KW-0812">Transmembrane</keyword>
<reference evidence="4" key="1">
    <citation type="journal article" date="2019" name="Int. J. Syst. Evol. Microbiol.">
        <title>The Global Catalogue of Microorganisms (GCM) 10K type strain sequencing project: providing services to taxonomists for standard genome sequencing and annotation.</title>
        <authorList>
            <consortium name="The Broad Institute Genomics Platform"/>
            <consortium name="The Broad Institute Genome Sequencing Center for Infectious Disease"/>
            <person name="Wu L."/>
            <person name="Ma J."/>
        </authorList>
    </citation>
    <scope>NUCLEOTIDE SEQUENCE [LARGE SCALE GENOMIC DNA]</scope>
    <source>
        <strain evidence="4">CCUG 61697</strain>
    </source>
</reference>
<proteinExistence type="predicted"/>
<protein>
    <submittedName>
        <fullName evidence="3">Uncharacterized protein</fullName>
    </submittedName>
</protein>